<accession>A0A0E9UXC5</accession>
<proteinExistence type="predicted"/>
<name>A0A0E9UXC5_ANGAN</name>
<reference evidence="2" key="2">
    <citation type="journal article" date="2015" name="Fish Shellfish Immunol.">
        <title>Early steps in the European eel (Anguilla anguilla)-Vibrio vulnificus interaction in the gills: Role of the RtxA13 toxin.</title>
        <authorList>
            <person name="Callol A."/>
            <person name="Pajuelo D."/>
            <person name="Ebbesson L."/>
            <person name="Teles M."/>
            <person name="MacKenzie S."/>
            <person name="Amaro C."/>
        </authorList>
    </citation>
    <scope>NUCLEOTIDE SEQUENCE</scope>
</reference>
<keyword evidence="1" id="KW-0472">Membrane</keyword>
<evidence type="ECO:0000313" key="2">
    <source>
        <dbReference type="EMBL" id="JAH70462.1"/>
    </source>
</evidence>
<keyword evidence="1" id="KW-0812">Transmembrane</keyword>
<dbReference type="AlphaFoldDB" id="A0A0E9UXC5"/>
<evidence type="ECO:0000256" key="1">
    <source>
        <dbReference type="SAM" id="Phobius"/>
    </source>
</evidence>
<organism evidence="2">
    <name type="scientific">Anguilla anguilla</name>
    <name type="common">European freshwater eel</name>
    <name type="synonym">Muraena anguilla</name>
    <dbReference type="NCBI Taxonomy" id="7936"/>
    <lineage>
        <taxon>Eukaryota</taxon>
        <taxon>Metazoa</taxon>
        <taxon>Chordata</taxon>
        <taxon>Craniata</taxon>
        <taxon>Vertebrata</taxon>
        <taxon>Euteleostomi</taxon>
        <taxon>Actinopterygii</taxon>
        <taxon>Neopterygii</taxon>
        <taxon>Teleostei</taxon>
        <taxon>Anguilliformes</taxon>
        <taxon>Anguillidae</taxon>
        <taxon>Anguilla</taxon>
    </lineage>
</organism>
<feature type="transmembrane region" description="Helical" evidence="1">
    <location>
        <begin position="26"/>
        <end position="48"/>
    </location>
</feature>
<reference evidence="2" key="1">
    <citation type="submission" date="2014-11" db="EMBL/GenBank/DDBJ databases">
        <authorList>
            <person name="Amaro Gonzalez C."/>
        </authorList>
    </citation>
    <scope>NUCLEOTIDE SEQUENCE</scope>
</reference>
<sequence length="49" mass="5561">MVLWLRDSDLTAPYSYLSLDTTPLDLMSFSHICILIPKILCFLPICTVS</sequence>
<dbReference type="EMBL" id="GBXM01038115">
    <property type="protein sequence ID" value="JAH70462.1"/>
    <property type="molecule type" value="Transcribed_RNA"/>
</dbReference>
<keyword evidence="1" id="KW-1133">Transmembrane helix</keyword>
<protein>
    <submittedName>
        <fullName evidence="2">Uncharacterized protein</fullName>
    </submittedName>
</protein>